<dbReference type="Proteomes" id="UP000014254">
    <property type="component" value="Unassembled WGS sequence"/>
</dbReference>
<evidence type="ECO:0000313" key="6">
    <source>
        <dbReference type="EMBL" id="EPB86624.1"/>
    </source>
</evidence>
<reference evidence="7" key="1">
    <citation type="submission" date="2013-05" db="EMBL/GenBank/DDBJ databases">
        <title>The Genome sequence of Mucor circinelloides f. circinelloides 1006PhL.</title>
        <authorList>
            <consortium name="The Broad Institute Genomics Platform"/>
            <person name="Cuomo C."/>
            <person name="Earl A."/>
            <person name="Findley K."/>
            <person name="Lee S.C."/>
            <person name="Walker B."/>
            <person name="Young S."/>
            <person name="Zeng Q."/>
            <person name="Gargeya S."/>
            <person name="Fitzgerald M."/>
            <person name="Haas B."/>
            <person name="Abouelleil A."/>
            <person name="Allen A.W."/>
            <person name="Alvarado L."/>
            <person name="Arachchi H.M."/>
            <person name="Berlin A.M."/>
            <person name="Chapman S.B."/>
            <person name="Gainer-Dewar J."/>
            <person name="Goldberg J."/>
            <person name="Griggs A."/>
            <person name="Gujja S."/>
            <person name="Hansen M."/>
            <person name="Howarth C."/>
            <person name="Imamovic A."/>
            <person name="Ireland A."/>
            <person name="Larimer J."/>
            <person name="McCowan C."/>
            <person name="Murphy C."/>
            <person name="Pearson M."/>
            <person name="Poon T.W."/>
            <person name="Priest M."/>
            <person name="Roberts A."/>
            <person name="Saif S."/>
            <person name="Shea T."/>
            <person name="Sisk P."/>
            <person name="Sykes S."/>
            <person name="Wortman J."/>
            <person name="Nusbaum C."/>
            <person name="Birren B."/>
        </authorList>
    </citation>
    <scope>NUCLEOTIDE SEQUENCE [LARGE SCALE GENOMIC DNA]</scope>
    <source>
        <strain evidence="7">1006PhL</strain>
    </source>
</reference>
<dbReference type="STRING" id="1220926.S2JAC0"/>
<feature type="region of interest" description="Disordered" evidence="3">
    <location>
        <begin position="84"/>
        <end position="110"/>
    </location>
</feature>
<dbReference type="GO" id="GO:0007265">
    <property type="term" value="P:Ras protein signal transduction"/>
    <property type="evidence" value="ECO:0007669"/>
    <property type="project" value="TreeGrafter"/>
</dbReference>
<dbReference type="OMA" id="HAYHREM"/>
<gene>
    <name evidence="6" type="ORF">HMPREF1544_06600</name>
</gene>
<dbReference type="OrthoDB" id="10254377at2759"/>
<protein>
    <recommendedName>
        <fullName evidence="8">Ras-GEF domain-containing protein</fullName>
    </recommendedName>
</protein>
<dbReference type="VEuPathDB" id="FungiDB:HMPREF1544_06600"/>
<dbReference type="Gene3D" id="1.10.840.10">
    <property type="entry name" value="Ras guanine-nucleotide exchange factors catalytic domain"/>
    <property type="match status" value="1"/>
</dbReference>
<dbReference type="Gene3D" id="1.20.870.10">
    <property type="entry name" value="Son of sevenless (SoS) protein Chain: S domain 1"/>
    <property type="match status" value="1"/>
</dbReference>
<sequence length="713" mass="82361">MHESNRRLQASRSFSHIPVVAAGAADNAVMNLPDQTTKLSRMLEKTKSISLLFPNKTITGTSHHQQQHRQHVDQILDPMQQDQHESWIQQTSTETLTSQPAVSVESRPPPLPIENDPHIFDLLAKDTCRFIHYGKSDATITSATVEKLIEKLTREMDNDFLMDFFLTFRQFLTPIKLCKLLILRFRWALLQDDDERRLIRIRTFVVIRHWLTHYWTYDFATSRTLRYVLSTFLTQLQSNPLIIASPRDDRIVKNLRNVLKRQRKFYQQWVDPLQEQDPQGKLPSRKDSAIGISSCRNSLHEDSRSSTPTPSLSSWTTKMKMSLKRTVSIRQAQPNAAAQPPTLYSTVNNAPCSCNLTNCSISSSVSLNIQHKEPCMMHPSSFTRPAPGTTSRFFRVSNSSTTSLSNYKSIILKYRSEVIAQQFCLIEQAMLQNVTWDELVDLRWRKRSAQRKSFVIEMTTLDDDVPIGVDQMIGFFNMTCQWVASEIVRSQQLDTRVKVIEKFLRIALKCYHHRNYSTLMQILLGLQSPAVSRLERTWQKVDHCQMDLFNQLKEMAKPFRNWKNVRDCMTKATEEVAESFAVESVLTKSLKEFDNTNGCIPFLGLYLSDLVFVAELPTFIGSTVPDDEEEDDDDDNQAQMQQNDKDLCERLSHHLVNYNKFRITASVVKHVLAFQVLSRAYNFKVQSTLYTHLRSIRSLDNAEIRKASFLCEE</sequence>
<proteinExistence type="predicted"/>
<dbReference type="InterPro" id="IPR000651">
    <property type="entry name" value="Ras-like_Gua-exchang_fac_N"/>
</dbReference>
<dbReference type="PANTHER" id="PTHR23113:SF363">
    <property type="entry name" value="PROTEIN SON OF SEVENLESS"/>
    <property type="match status" value="1"/>
</dbReference>
<feature type="domain" description="Ras-GEF" evidence="4">
    <location>
        <begin position="415"/>
        <end position="708"/>
    </location>
</feature>
<feature type="domain" description="N-terminal Ras-GEF" evidence="5">
    <location>
        <begin position="136"/>
        <end position="263"/>
    </location>
</feature>
<organism evidence="6 7">
    <name type="scientific">Mucor circinelloides f. circinelloides (strain 1006PhL)</name>
    <name type="common">Mucormycosis agent</name>
    <name type="synonym">Calyptromyces circinelloides</name>
    <dbReference type="NCBI Taxonomy" id="1220926"/>
    <lineage>
        <taxon>Eukaryota</taxon>
        <taxon>Fungi</taxon>
        <taxon>Fungi incertae sedis</taxon>
        <taxon>Mucoromycota</taxon>
        <taxon>Mucoromycotina</taxon>
        <taxon>Mucoromycetes</taxon>
        <taxon>Mucorales</taxon>
        <taxon>Mucorineae</taxon>
        <taxon>Mucoraceae</taxon>
        <taxon>Mucor</taxon>
    </lineage>
</organism>
<dbReference type="InterPro" id="IPR023578">
    <property type="entry name" value="Ras_GEF_dom_sf"/>
</dbReference>
<dbReference type="GO" id="GO:0005085">
    <property type="term" value="F:guanyl-nucleotide exchange factor activity"/>
    <property type="evidence" value="ECO:0007669"/>
    <property type="project" value="UniProtKB-KW"/>
</dbReference>
<dbReference type="InParanoid" id="S2JAC0"/>
<dbReference type="eggNOG" id="KOG3417">
    <property type="taxonomic scope" value="Eukaryota"/>
</dbReference>
<dbReference type="GO" id="GO:0005886">
    <property type="term" value="C:plasma membrane"/>
    <property type="evidence" value="ECO:0007669"/>
    <property type="project" value="TreeGrafter"/>
</dbReference>
<dbReference type="EMBL" id="KE123985">
    <property type="protein sequence ID" value="EPB86624.1"/>
    <property type="molecule type" value="Genomic_DNA"/>
</dbReference>
<keyword evidence="1 2" id="KW-0344">Guanine-nucleotide releasing factor</keyword>
<dbReference type="SUPFAM" id="SSF48366">
    <property type="entry name" value="Ras GEF"/>
    <property type="match status" value="1"/>
</dbReference>
<dbReference type="InterPro" id="IPR036964">
    <property type="entry name" value="RASGEF_cat_dom_sf"/>
</dbReference>
<evidence type="ECO:0008006" key="8">
    <source>
        <dbReference type="Google" id="ProtNLM"/>
    </source>
</evidence>
<evidence type="ECO:0000259" key="5">
    <source>
        <dbReference type="PROSITE" id="PS50212"/>
    </source>
</evidence>
<dbReference type="Pfam" id="PF00618">
    <property type="entry name" value="RasGEF_N"/>
    <property type="match status" value="1"/>
</dbReference>
<dbReference type="PANTHER" id="PTHR23113">
    <property type="entry name" value="GUANINE NUCLEOTIDE EXCHANGE FACTOR"/>
    <property type="match status" value="1"/>
</dbReference>
<dbReference type="InterPro" id="IPR008937">
    <property type="entry name" value="Ras-like_GEF"/>
</dbReference>
<name>S2JAC0_MUCC1</name>
<evidence type="ECO:0000313" key="7">
    <source>
        <dbReference type="Proteomes" id="UP000014254"/>
    </source>
</evidence>
<evidence type="ECO:0000256" key="3">
    <source>
        <dbReference type="SAM" id="MobiDB-lite"/>
    </source>
</evidence>
<feature type="compositionally biased region" description="Polar residues" evidence="3">
    <location>
        <begin position="86"/>
        <end position="101"/>
    </location>
</feature>
<evidence type="ECO:0000256" key="1">
    <source>
        <dbReference type="ARBA" id="ARBA00022658"/>
    </source>
</evidence>
<dbReference type="SMART" id="SM00229">
    <property type="entry name" value="RasGEFN"/>
    <property type="match status" value="1"/>
</dbReference>
<dbReference type="InterPro" id="IPR001895">
    <property type="entry name" value="RASGEF_cat_dom"/>
</dbReference>
<dbReference type="PROSITE" id="PS50009">
    <property type="entry name" value="RASGEF_CAT"/>
    <property type="match status" value="1"/>
</dbReference>
<dbReference type="PROSITE" id="PS50212">
    <property type="entry name" value="RASGEF_NTER"/>
    <property type="match status" value="1"/>
</dbReference>
<evidence type="ECO:0000256" key="2">
    <source>
        <dbReference type="PROSITE-ProRule" id="PRU00168"/>
    </source>
</evidence>
<dbReference type="AlphaFoldDB" id="S2JAC0"/>
<evidence type="ECO:0000259" key="4">
    <source>
        <dbReference type="PROSITE" id="PS50009"/>
    </source>
</evidence>
<keyword evidence="7" id="KW-1185">Reference proteome</keyword>
<accession>S2JAC0</accession>
<dbReference type="CDD" id="cd06224">
    <property type="entry name" value="REM"/>
    <property type="match status" value="1"/>
</dbReference>
<dbReference type="Pfam" id="PF00617">
    <property type="entry name" value="RasGEF"/>
    <property type="match status" value="1"/>
</dbReference>
<dbReference type="SMART" id="SM00147">
    <property type="entry name" value="RasGEF"/>
    <property type="match status" value="1"/>
</dbReference>